<keyword evidence="2" id="KW-1185">Reference proteome</keyword>
<gene>
    <name evidence="1" type="ORF">ACCAA_810052</name>
</gene>
<accession>A0A1A8Y0Z8</accession>
<proteinExistence type="predicted"/>
<dbReference type="Proteomes" id="UP000199169">
    <property type="component" value="Unassembled WGS sequence"/>
</dbReference>
<name>A0A1A8Y0Z8_9PROT</name>
<sequence length="81" mass="8842">MTPDRFAAAELAVKIDRSGKVDRLPKAICFGSGETFSKGLQRVFEVALRGDRVNDGDHQAIISPRPGIVHNAGLLQQVRSR</sequence>
<evidence type="ECO:0000313" key="1">
    <source>
        <dbReference type="EMBL" id="SBT10018.1"/>
    </source>
</evidence>
<dbReference type="EMBL" id="FLQX01000162">
    <property type="protein sequence ID" value="SBT10018.1"/>
    <property type="molecule type" value="Genomic_DNA"/>
</dbReference>
<protein>
    <submittedName>
        <fullName evidence="1">Uncharacterized protein</fullName>
    </submittedName>
</protein>
<evidence type="ECO:0000313" key="2">
    <source>
        <dbReference type="Proteomes" id="UP000199169"/>
    </source>
</evidence>
<dbReference type="AlphaFoldDB" id="A0A1A8Y0Z8"/>
<reference evidence="1 2" key="1">
    <citation type="submission" date="2016-06" db="EMBL/GenBank/DDBJ databases">
        <authorList>
            <person name="Kjaerup R.B."/>
            <person name="Dalgaard T.S."/>
            <person name="Juul-Madsen H.R."/>
        </authorList>
    </citation>
    <scope>NUCLEOTIDE SEQUENCE [LARGE SCALE GENOMIC DNA]</scope>
    <source>
        <strain evidence="1">3</strain>
    </source>
</reference>
<organism evidence="1 2">
    <name type="scientific">Candidatus Accumulibacter aalborgensis</name>
    <dbReference type="NCBI Taxonomy" id="1860102"/>
    <lineage>
        <taxon>Bacteria</taxon>
        <taxon>Pseudomonadati</taxon>
        <taxon>Pseudomonadota</taxon>
        <taxon>Betaproteobacteria</taxon>
        <taxon>Candidatus Accumulibacter</taxon>
    </lineage>
</organism>